<reference evidence="2" key="1">
    <citation type="submission" date="2014-09" db="EMBL/GenBank/DDBJ databases">
        <authorList>
            <person name="Magalhaes I.L.F."/>
            <person name="Oliveira U."/>
            <person name="Santos F.R."/>
            <person name="Vidigal T.H.D.A."/>
            <person name="Brescovit A.D."/>
            <person name="Santos A.J."/>
        </authorList>
    </citation>
    <scope>NUCLEOTIDE SEQUENCE</scope>
    <source>
        <tissue evidence="2">Shoot tissue taken approximately 20 cm above the soil surface</tissue>
    </source>
</reference>
<feature type="region of interest" description="Disordered" evidence="1">
    <location>
        <begin position="1"/>
        <end position="24"/>
    </location>
</feature>
<name>A0A0A9G2D9_ARUDO</name>
<protein>
    <submittedName>
        <fullName evidence="2">Uncharacterized protein</fullName>
    </submittedName>
</protein>
<dbReference type="AlphaFoldDB" id="A0A0A9G2D9"/>
<evidence type="ECO:0000313" key="2">
    <source>
        <dbReference type="EMBL" id="JAE19260.1"/>
    </source>
</evidence>
<accession>A0A0A9G2D9</accession>
<proteinExistence type="predicted"/>
<sequence>MLLSSSTPAANSASSTPPSICHHSVPSTQAFAAPARVLVAAPGLGPRCHPQIH</sequence>
<dbReference type="EMBL" id="GBRH01178636">
    <property type="protein sequence ID" value="JAE19260.1"/>
    <property type="molecule type" value="Transcribed_RNA"/>
</dbReference>
<feature type="compositionally biased region" description="Low complexity" evidence="1">
    <location>
        <begin position="1"/>
        <end position="19"/>
    </location>
</feature>
<evidence type="ECO:0000256" key="1">
    <source>
        <dbReference type="SAM" id="MobiDB-lite"/>
    </source>
</evidence>
<organism evidence="2">
    <name type="scientific">Arundo donax</name>
    <name type="common">Giant reed</name>
    <name type="synonym">Donax arundinaceus</name>
    <dbReference type="NCBI Taxonomy" id="35708"/>
    <lineage>
        <taxon>Eukaryota</taxon>
        <taxon>Viridiplantae</taxon>
        <taxon>Streptophyta</taxon>
        <taxon>Embryophyta</taxon>
        <taxon>Tracheophyta</taxon>
        <taxon>Spermatophyta</taxon>
        <taxon>Magnoliopsida</taxon>
        <taxon>Liliopsida</taxon>
        <taxon>Poales</taxon>
        <taxon>Poaceae</taxon>
        <taxon>PACMAD clade</taxon>
        <taxon>Arundinoideae</taxon>
        <taxon>Arundineae</taxon>
        <taxon>Arundo</taxon>
    </lineage>
</organism>
<reference evidence="2" key="2">
    <citation type="journal article" date="2015" name="Data Brief">
        <title>Shoot transcriptome of the giant reed, Arundo donax.</title>
        <authorList>
            <person name="Barrero R.A."/>
            <person name="Guerrero F.D."/>
            <person name="Moolhuijzen P."/>
            <person name="Goolsby J.A."/>
            <person name="Tidwell J."/>
            <person name="Bellgard S.E."/>
            <person name="Bellgard M.I."/>
        </authorList>
    </citation>
    <scope>NUCLEOTIDE SEQUENCE</scope>
    <source>
        <tissue evidence="2">Shoot tissue taken approximately 20 cm above the soil surface</tissue>
    </source>
</reference>